<feature type="domain" description="Glycosyltransferase subfamily 4-like N-terminal" evidence="1">
    <location>
        <begin position="84"/>
        <end position="251"/>
    </location>
</feature>
<dbReference type="Gene3D" id="3.40.50.2000">
    <property type="entry name" value="Glycogen Phosphorylase B"/>
    <property type="match status" value="2"/>
</dbReference>
<dbReference type="CDD" id="cd03814">
    <property type="entry name" value="GT4-like"/>
    <property type="match status" value="1"/>
</dbReference>
<evidence type="ECO:0000259" key="1">
    <source>
        <dbReference type="Pfam" id="PF13439"/>
    </source>
</evidence>
<dbReference type="GO" id="GO:0016757">
    <property type="term" value="F:glycosyltransferase activity"/>
    <property type="evidence" value="ECO:0007669"/>
    <property type="project" value="InterPro"/>
</dbReference>
<dbReference type="SUPFAM" id="SSF53756">
    <property type="entry name" value="UDP-Glycosyltransferase/glycogen phosphorylase"/>
    <property type="match status" value="1"/>
</dbReference>
<dbReference type="AlphaFoldDB" id="A0A2H3NKA4"/>
<dbReference type="Pfam" id="PF13439">
    <property type="entry name" value="Glyco_transf_4"/>
    <property type="match status" value="1"/>
</dbReference>
<sequence>MIAPFLFPHQVHLLPALAQRLMCACERQRKLQCHLKLVPDRQRAASLCLQHCVCMPESLAIAPQEAAAPKRVALFAGAYNHIADGVSLTLNRLVAHLDAQDDTAVRVFAPTVKEPALDHAGTLCPVPSLAAPGRPEYRLSLGLSTEAKAVLRAFDPTLFHIATPDVLGYHALQTARRWGRPVVASYHTHFSSYLKYYHLTALEPLLWHYVRTFYAQCRHIYVPSSAMADILRAHGITKGLRPWERGIDTERFHPRRRSMAWRREQGIADDEVVLSFVSRLVWEKGLALLPQIRDVLRERDINVRLLIVGDGPARDELESLLPGACFTGFLTGDALATAYASSDVFVFPSDTETFGNVTLEAMASGVPTVCADAVGSRDLVDEGTTGALCPPGDARAFAQALAPLLVNAERRTAMGQAAHERAQSYTWATLLARMDRYYDEVRAAVNAEDASSTRMPASHSA</sequence>
<dbReference type="InterPro" id="IPR028098">
    <property type="entry name" value="Glyco_trans_4-like_N"/>
</dbReference>
<proteinExistence type="predicted"/>
<protein>
    <submittedName>
        <fullName evidence="2">Glycosyl transferase family 1</fullName>
    </submittedName>
</protein>
<dbReference type="PANTHER" id="PTHR45947">
    <property type="entry name" value="SULFOQUINOVOSYL TRANSFERASE SQD2"/>
    <property type="match status" value="1"/>
</dbReference>
<gene>
    <name evidence="2" type="ORF">CRI93_10660</name>
</gene>
<reference evidence="2 3" key="1">
    <citation type="submission" date="2017-10" db="EMBL/GenBank/DDBJ databases">
        <title>Draft genome of Longimonas halophila.</title>
        <authorList>
            <person name="Goh K.M."/>
            <person name="Shamsir M.S."/>
            <person name="Lim S.W."/>
        </authorList>
    </citation>
    <scope>NUCLEOTIDE SEQUENCE [LARGE SCALE GENOMIC DNA]</scope>
    <source>
        <strain evidence="2 3">KCTC 42399</strain>
    </source>
</reference>
<dbReference type="Proteomes" id="UP000221024">
    <property type="component" value="Unassembled WGS sequence"/>
</dbReference>
<dbReference type="PANTHER" id="PTHR45947:SF3">
    <property type="entry name" value="SULFOQUINOVOSYL TRANSFERASE SQD2"/>
    <property type="match status" value="1"/>
</dbReference>
<name>A0A2H3NKA4_9BACT</name>
<evidence type="ECO:0000313" key="2">
    <source>
        <dbReference type="EMBL" id="PEN06275.1"/>
    </source>
</evidence>
<organism evidence="2 3">
    <name type="scientific">Longimonas halophila</name>
    <dbReference type="NCBI Taxonomy" id="1469170"/>
    <lineage>
        <taxon>Bacteria</taxon>
        <taxon>Pseudomonadati</taxon>
        <taxon>Rhodothermota</taxon>
        <taxon>Rhodothermia</taxon>
        <taxon>Rhodothermales</taxon>
        <taxon>Salisaetaceae</taxon>
        <taxon>Longimonas</taxon>
    </lineage>
</organism>
<keyword evidence="2" id="KW-0808">Transferase</keyword>
<keyword evidence="3" id="KW-1185">Reference proteome</keyword>
<evidence type="ECO:0000313" key="3">
    <source>
        <dbReference type="Proteomes" id="UP000221024"/>
    </source>
</evidence>
<dbReference type="Pfam" id="PF13692">
    <property type="entry name" value="Glyco_trans_1_4"/>
    <property type="match status" value="1"/>
</dbReference>
<dbReference type="EMBL" id="PDEP01000009">
    <property type="protein sequence ID" value="PEN06275.1"/>
    <property type="molecule type" value="Genomic_DNA"/>
</dbReference>
<dbReference type="InterPro" id="IPR050194">
    <property type="entry name" value="Glycosyltransferase_grp1"/>
</dbReference>
<accession>A0A2H3NKA4</accession>
<comment type="caution">
    <text evidence="2">The sequence shown here is derived from an EMBL/GenBank/DDBJ whole genome shotgun (WGS) entry which is preliminary data.</text>
</comment>
<dbReference type="OrthoDB" id="1096251at2"/>